<sequence length="101" mass="11851">MRNSRKSQQVDNVFDELEKEHCSKLFLKKFAFDEEIRQFKWITEEEEEGADVKEEGKTIIFLDGGDNEEIILKDNNVDVEVLCKIYIVKSKISVLTPVREL</sequence>
<evidence type="ECO:0000313" key="1">
    <source>
        <dbReference type="EMBL" id="CAK5021206.1"/>
    </source>
</evidence>
<dbReference type="EMBL" id="CAVMJV010000003">
    <property type="protein sequence ID" value="CAK5021206.1"/>
    <property type="molecule type" value="Genomic_DNA"/>
</dbReference>
<name>A0ACB0XX64_MELEN</name>
<keyword evidence="2" id="KW-1185">Reference proteome</keyword>
<accession>A0ACB0XX64</accession>
<reference evidence="1" key="1">
    <citation type="submission" date="2023-11" db="EMBL/GenBank/DDBJ databases">
        <authorList>
            <person name="Poullet M."/>
        </authorList>
    </citation>
    <scope>NUCLEOTIDE SEQUENCE</scope>
    <source>
        <strain evidence="1">E1834</strain>
    </source>
</reference>
<comment type="caution">
    <text evidence="1">The sequence shown here is derived from an EMBL/GenBank/DDBJ whole genome shotgun (WGS) entry which is preliminary data.</text>
</comment>
<evidence type="ECO:0000313" key="2">
    <source>
        <dbReference type="Proteomes" id="UP001497535"/>
    </source>
</evidence>
<proteinExistence type="predicted"/>
<dbReference type="Proteomes" id="UP001497535">
    <property type="component" value="Unassembled WGS sequence"/>
</dbReference>
<organism evidence="1 2">
    <name type="scientific">Meloidogyne enterolobii</name>
    <name type="common">Root-knot nematode worm</name>
    <name type="synonym">Meloidogyne mayaguensis</name>
    <dbReference type="NCBI Taxonomy" id="390850"/>
    <lineage>
        <taxon>Eukaryota</taxon>
        <taxon>Metazoa</taxon>
        <taxon>Ecdysozoa</taxon>
        <taxon>Nematoda</taxon>
        <taxon>Chromadorea</taxon>
        <taxon>Rhabditida</taxon>
        <taxon>Tylenchina</taxon>
        <taxon>Tylenchomorpha</taxon>
        <taxon>Tylenchoidea</taxon>
        <taxon>Meloidogynidae</taxon>
        <taxon>Meloidogyninae</taxon>
        <taxon>Meloidogyne</taxon>
    </lineage>
</organism>
<protein>
    <submittedName>
        <fullName evidence="1">Uncharacterized protein</fullName>
    </submittedName>
</protein>
<gene>
    <name evidence="1" type="ORF">MENTE1834_LOCUS4660</name>
</gene>